<accession>A0A1X6Z9E7</accession>
<keyword evidence="3" id="KW-1185">Reference proteome</keyword>
<evidence type="ECO:0000313" key="3">
    <source>
        <dbReference type="Proteomes" id="UP000193207"/>
    </source>
</evidence>
<evidence type="ECO:0008006" key="4">
    <source>
        <dbReference type="Google" id="ProtNLM"/>
    </source>
</evidence>
<evidence type="ECO:0000256" key="1">
    <source>
        <dbReference type="SAM" id="SignalP"/>
    </source>
</evidence>
<sequence length="94" mass="9631">MKRMMAAASAGLVLTLGACIAPPEGVNPEDVQEYKLAAASIGCEMATEADFQPVELQAGLTREQSTGITSYLLSKGEAERLPGGGVKLTTGACS</sequence>
<evidence type="ECO:0000313" key="2">
    <source>
        <dbReference type="EMBL" id="SLN44189.1"/>
    </source>
</evidence>
<dbReference type="Proteomes" id="UP000193207">
    <property type="component" value="Unassembled WGS sequence"/>
</dbReference>
<dbReference type="AlphaFoldDB" id="A0A1X6Z9E7"/>
<protein>
    <recommendedName>
        <fullName evidence="4">NADH dehydrogenase subunit E</fullName>
    </recommendedName>
</protein>
<keyword evidence="1" id="KW-0732">Signal</keyword>
<gene>
    <name evidence="2" type="ORF">ROH8110_02304</name>
</gene>
<name>A0A1X6Z9E7_9RHOB</name>
<organism evidence="2 3">
    <name type="scientific">Roseovarius halotolerans</name>
    <dbReference type="NCBI Taxonomy" id="505353"/>
    <lineage>
        <taxon>Bacteria</taxon>
        <taxon>Pseudomonadati</taxon>
        <taxon>Pseudomonadota</taxon>
        <taxon>Alphaproteobacteria</taxon>
        <taxon>Rhodobacterales</taxon>
        <taxon>Roseobacteraceae</taxon>
        <taxon>Roseovarius</taxon>
    </lineage>
</organism>
<dbReference type="PROSITE" id="PS51257">
    <property type="entry name" value="PROKAR_LIPOPROTEIN"/>
    <property type="match status" value="1"/>
</dbReference>
<feature type="chain" id="PRO_5012801326" description="NADH dehydrogenase subunit E" evidence="1">
    <location>
        <begin position="21"/>
        <end position="94"/>
    </location>
</feature>
<proteinExistence type="predicted"/>
<reference evidence="2 3" key="1">
    <citation type="submission" date="2017-03" db="EMBL/GenBank/DDBJ databases">
        <authorList>
            <person name="Afonso C.L."/>
            <person name="Miller P.J."/>
            <person name="Scott M.A."/>
            <person name="Spackman E."/>
            <person name="Goraichik I."/>
            <person name="Dimitrov K.M."/>
            <person name="Suarez D.L."/>
            <person name="Swayne D.E."/>
        </authorList>
    </citation>
    <scope>NUCLEOTIDE SEQUENCE [LARGE SCALE GENOMIC DNA]</scope>
    <source>
        <strain evidence="2 3">CECT 8110</strain>
    </source>
</reference>
<dbReference type="EMBL" id="FWFU01000003">
    <property type="protein sequence ID" value="SLN44189.1"/>
    <property type="molecule type" value="Genomic_DNA"/>
</dbReference>
<feature type="signal peptide" evidence="1">
    <location>
        <begin position="1"/>
        <end position="20"/>
    </location>
</feature>
<dbReference type="RefSeq" id="WP_085817938.1">
    <property type="nucleotide sequence ID" value="NZ_FWFU01000003.1"/>
</dbReference>